<dbReference type="RefSeq" id="WP_000465598.1">
    <property type="nucleotide sequence ID" value="NZ_JBHECX010000022.1"/>
</dbReference>
<dbReference type="AlphaFoldDB" id="A0AB74KMG0"/>
<reference evidence="1 2" key="1">
    <citation type="submission" date="2018-11" db="EMBL/GenBank/DDBJ databases">
        <title>The project aimed at sequencing of H. pylori N6 laboratory stock and two of its isogenic mutants deficient in activity of a serine protease HtrA in order to find the possible suppressor mutations.</title>
        <authorList>
            <person name="Strapagiel D."/>
            <person name="Lach J."/>
            <person name="Zarzecka U."/>
            <person name="Backert S."/>
            <person name="Pawlik A."/>
        </authorList>
    </citation>
    <scope>NUCLEOTIDE SEQUENCE [LARGE SCALE GENOMIC DNA]</scope>
    <source>
        <strain evidence="1 2">N6</strain>
    </source>
</reference>
<evidence type="ECO:0008006" key="3">
    <source>
        <dbReference type="Google" id="ProtNLM"/>
    </source>
</evidence>
<sequence length="160" mass="17616">MFFKTYQKLLGASCLALYLVGCGSGGSGESPIEMSVNSKGEFQISSRVDSVTIQGVKLNRGNCVVNFVPVREALQMGVLSQVTPISIQDFKDMASVYKIFNQKESANIENKISQLEQKGLMMEPQTLKFGESLEGISRGCNIIEAEIQTDKGAWTFNFNR</sequence>
<comment type="caution">
    <text evidence="1">The sequence shown here is derived from an EMBL/GenBank/DDBJ whole genome shotgun (WGS) entry which is preliminary data.</text>
</comment>
<protein>
    <recommendedName>
        <fullName evidence="3">Lipoprotein</fullName>
    </recommendedName>
</protein>
<organism evidence="1 2">
    <name type="scientific">Helicobacter pylori</name>
    <name type="common">Campylobacter pylori</name>
    <dbReference type="NCBI Taxonomy" id="210"/>
    <lineage>
        <taxon>Bacteria</taxon>
        <taxon>Pseudomonadati</taxon>
        <taxon>Campylobacterota</taxon>
        <taxon>Epsilonproteobacteria</taxon>
        <taxon>Campylobacterales</taxon>
        <taxon>Helicobacteraceae</taxon>
        <taxon>Helicobacter</taxon>
    </lineage>
</organism>
<dbReference type="EMBL" id="VAPN01000002">
    <property type="protein sequence ID" value="TLR85788.1"/>
    <property type="molecule type" value="Genomic_DNA"/>
</dbReference>
<proteinExistence type="predicted"/>
<gene>
    <name evidence="1" type="ORF">EGM89_03025</name>
</gene>
<dbReference type="Proteomes" id="UP000306692">
    <property type="component" value="Unassembled WGS sequence"/>
</dbReference>
<evidence type="ECO:0000313" key="2">
    <source>
        <dbReference type="Proteomes" id="UP000306692"/>
    </source>
</evidence>
<name>A0AB74KMG0_HELPX</name>
<accession>A0AB74KMG0</accession>
<evidence type="ECO:0000313" key="1">
    <source>
        <dbReference type="EMBL" id="TLR85788.1"/>
    </source>
</evidence>